<dbReference type="EMBL" id="HG739240">
    <property type="protein sequence ID" value="CDP17382.1"/>
    <property type="molecule type" value="Genomic_DNA"/>
</dbReference>
<dbReference type="GO" id="GO:1905761">
    <property type="term" value="F:SCF ubiquitin ligase complex binding"/>
    <property type="evidence" value="ECO:0007669"/>
    <property type="project" value="EnsemblPlants"/>
</dbReference>
<evidence type="ECO:0000313" key="7">
    <source>
        <dbReference type="Proteomes" id="UP000295252"/>
    </source>
</evidence>
<dbReference type="PANTHER" id="PTHR12542:SF92">
    <property type="entry name" value="EXOCYST COMPLEX COMPONENT EXO70E2"/>
    <property type="match status" value="1"/>
</dbReference>
<keyword evidence="4" id="KW-0175">Coiled coil</keyword>
<dbReference type="PhylomeDB" id="A0A068VA06"/>
<feature type="coiled-coil region" evidence="4">
    <location>
        <begin position="56"/>
        <end position="83"/>
    </location>
</feature>
<dbReference type="InParanoid" id="A0A068VA06"/>
<proteinExistence type="inferred from homology"/>
<dbReference type="SUPFAM" id="SSF74788">
    <property type="entry name" value="Cullin repeat-like"/>
    <property type="match status" value="1"/>
</dbReference>
<keyword evidence="3" id="KW-0268">Exocytosis</keyword>
<comment type="similarity">
    <text evidence="1 3">Belongs to the EXO70 family.</text>
</comment>
<dbReference type="GO" id="GO:0070062">
    <property type="term" value="C:extracellular exosome"/>
    <property type="evidence" value="ECO:0007669"/>
    <property type="project" value="EnsemblPlants"/>
</dbReference>
<dbReference type="OrthoDB" id="1922221at2759"/>
<evidence type="ECO:0000256" key="2">
    <source>
        <dbReference type="ARBA" id="ARBA00022448"/>
    </source>
</evidence>
<dbReference type="GO" id="GO:0006887">
    <property type="term" value="P:exocytosis"/>
    <property type="evidence" value="ECO:0007669"/>
    <property type="project" value="UniProtKB-KW"/>
</dbReference>
<dbReference type="InterPro" id="IPR016159">
    <property type="entry name" value="Cullin_repeat-like_dom_sf"/>
</dbReference>
<feature type="domain" description="Exocyst complex subunit Exo70 C-terminal" evidence="5">
    <location>
        <begin position="273"/>
        <end position="624"/>
    </location>
</feature>
<dbReference type="Gene3D" id="1.20.1280.170">
    <property type="entry name" value="Exocyst complex component Exo70"/>
    <property type="match status" value="1"/>
</dbReference>
<evidence type="ECO:0000259" key="5">
    <source>
        <dbReference type="Pfam" id="PF03081"/>
    </source>
</evidence>
<keyword evidence="7" id="KW-1185">Reference proteome</keyword>
<comment type="function">
    <text evidence="3">Component of the exocyst complex.</text>
</comment>
<dbReference type="GO" id="GO:0052542">
    <property type="term" value="P:defense response by callose deposition"/>
    <property type="evidence" value="ECO:0007669"/>
    <property type="project" value="EnsemblPlants"/>
</dbReference>
<accession>A0A068VA06</accession>
<keyword evidence="3" id="KW-0653">Protein transport</keyword>
<dbReference type="InterPro" id="IPR004140">
    <property type="entry name" value="Exo70"/>
</dbReference>
<dbReference type="GO" id="GO:0005829">
    <property type="term" value="C:cytosol"/>
    <property type="evidence" value="ECO:0007669"/>
    <property type="project" value="EnsemblPlants"/>
</dbReference>
<dbReference type="PANTHER" id="PTHR12542">
    <property type="entry name" value="EXOCYST COMPLEX PROTEIN EXO70"/>
    <property type="match status" value="1"/>
</dbReference>
<keyword evidence="2 3" id="KW-0813">Transport</keyword>
<dbReference type="Proteomes" id="UP000295252">
    <property type="component" value="Unassembled WGS sequence"/>
</dbReference>
<dbReference type="AlphaFoldDB" id="A0A068VA06"/>
<dbReference type="OMA" id="ALQHIFM"/>
<dbReference type="GO" id="GO:1903533">
    <property type="term" value="P:regulation of protein targeting"/>
    <property type="evidence" value="ECO:0007669"/>
    <property type="project" value="EnsemblPlants"/>
</dbReference>
<dbReference type="Pfam" id="PF20669">
    <property type="entry name" value="Exo70_N"/>
    <property type="match status" value="1"/>
</dbReference>
<dbReference type="GO" id="GO:0015031">
    <property type="term" value="P:protein transport"/>
    <property type="evidence" value="ECO:0007669"/>
    <property type="project" value="UniProtKB-KW"/>
</dbReference>
<dbReference type="Pfam" id="PF03081">
    <property type="entry name" value="Exo70_C"/>
    <property type="match status" value="1"/>
</dbReference>
<gene>
    <name evidence="6" type="ORF">GSCOC_T00003673001</name>
</gene>
<name>A0A068VA06_COFCA</name>
<dbReference type="InterPro" id="IPR046364">
    <property type="entry name" value="Exo70_C"/>
</dbReference>
<dbReference type="GO" id="GO:0005546">
    <property type="term" value="F:phosphatidylinositol-4,5-bisphosphate binding"/>
    <property type="evidence" value="ECO:0007669"/>
    <property type="project" value="InterPro"/>
</dbReference>
<dbReference type="GO" id="GO:0006955">
    <property type="term" value="P:immune response"/>
    <property type="evidence" value="ECO:0007669"/>
    <property type="project" value="EnsemblPlants"/>
</dbReference>
<dbReference type="STRING" id="49390.A0A068VA06"/>
<evidence type="ECO:0000256" key="3">
    <source>
        <dbReference type="RuleBase" id="RU365026"/>
    </source>
</evidence>
<evidence type="ECO:0000256" key="4">
    <source>
        <dbReference type="SAM" id="Coils"/>
    </source>
</evidence>
<sequence length="640" mass="74262">MEYCESETAAAESEQHLIAAAYHIVKALGASKTLNNDMKRILTDLDVQLSKMTEVQENEADRTREMENKLKFAQRKIMSFQSRSLKIWDLGPGEDYGYLKAVDQVRRLAEILQNMPSNQTRKVKQLLDEAENILHKAMARLQEELVHILSKNMQPLEHEFVLLESCQVASLEEESIVPNEDESFEILSQRGRRGPDCEQYIVDLVHPRAIPLIKCIAELMFASNYDKEFCQTFISFWKQALDDYLINLHVKQLSIDDVLKMDWKRLTYRIRIWCRATRRIVGFYLASQKRLFDKILGEFGSTSSSCFIETSKASVSCLLNFGQAVLICPPRPERLFCLLDMYETLSKFLPDLGDLFAEEAGSLVEIEFHELLKRLSNSAKEIFLEFGNHVASNTSTIPFTSGSITHLTRYVMNYIMLLVEYGDTLNSLLEEQNLENTDQFSQAEVSQIINLNNTSPMAHTLKSVTSVLEANLDTKSDLYGDESLKHIFMMNNIHYMVQKIENSQLRWYFGDEWIRRHVWKFRQHETCYERITWSSILSQLKDDGSKGKAMLKDKCRKFNTAFEEVYKSQTAWKIPDAQLREELRISTSQKVIHAYRPFASRLAKCCISDKYIKYTEDDLGNYIWDLFEGSPKSLNHAKRR</sequence>
<dbReference type="GO" id="GO:0000145">
    <property type="term" value="C:exocyst"/>
    <property type="evidence" value="ECO:0007669"/>
    <property type="project" value="EnsemblPlants"/>
</dbReference>
<evidence type="ECO:0000313" key="6">
    <source>
        <dbReference type="EMBL" id="CDP17382.1"/>
    </source>
</evidence>
<organism evidence="6 7">
    <name type="scientific">Coffea canephora</name>
    <name type="common">Robusta coffee</name>
    <dbReference type="NCBI Taxonomy" id="49390"/>
    <lineage>
        <taxon>Eukaryota</taxon>
        <taxon>Viridiplantae</taxon>
        <taxon>Streptophyta</taxon>
        <taxon>Embryophyta</taxon>
        <taxon>Tracheophyta</taxon>
        <taxon>Spermatophyta</taxon>
        <taxon>Magnoliopsida</taxon>
        <taxon>eudicotyledons</taxon>
        <taxon>Gunneridae</taxon>
        <taxon>Pentapetalae</taxon>
        <taxon>asterids</taxon>
        <taxon>lamiids</taxon>
        <taxon>Gentianales</taxon>
        <taxon>Rubiaceae</taxon>
        <taxon>Ixoroideae</taxon>
        <taxon>Gardenieae complex</taxon>
        <taxon>Bertiereae - Coffeeae clade</taxon>
        <taxon>Coffeeae</taxon>
        <taxon>Coffea</taxon>
    </lineage>
</organism>
<dbReference type="Gramene" id="CDP17382">
    <property type="protein sequence ID" value="CDP17382"/>
    <property type="gene ID" value="GSCOC_T00003673001"/>
</dbReference>
<dbReference type="GO" id="GO:1903553">
    <property type="term" value="P:positive regulation of extracellular exosome assembly"/>
    <property type="evidence" value="ECO:0007669"/>
    <property type="project" value="EnsemblPlants"/>
</dbReference>
<dbReference type="GO" id="GO:0005886">
    <property type="term" value="C:plasma membrane"/>
    <property type="evidence" value="ECO:0007669"/>
    <property type="project" value="EnsemblPlants"/>
</dbReference>
<protein>
    <recommendedName>
        <fullName evidence="3">Exocyst subunit Exo70 family protein</fullName>
    </recommendedName>
</protein>
<evidence type="ECO:0000256" key="1">
    <source>
        <dbReference type="ARBA" id="ARBA00006756"/>
    </source>
</evidence>
<reference evidence="7" key="1">
    <citation type="journal article" date="2014" name="Science">
        <title>The coffee genome provides insight into the convergent evolution of caffeine biosynthesis.</title>
        <authorList>
            <person name="Denoeud F."/>
            <person name="Carretero-Paulet L."/>
            <person name="Dereeper A."/>
            <person name="Droc G."/>
            <person name="Guyot R."/>
            <person name="Pietrella M."/>
            <person name="Zheng C."/>
            <person name="Alberti A."/>
            <person name="Anthony F."/>
            <person name="Aprea G."/>
            <person name="Aury J.M."/>
            <person name="Bento P."/>
            <person name="Bernard M."/>
            <person name="Bocs S."/>
            <person name="Campa C."/>
            <person name="Cenci A."/>
            <person name="Combes M.C."/>
            <person name="Crouzillat D."/>
            <person name="Da Silva C."/>
            <person name="Daddiego L."/>
            <person name="De Bellis F."/>
            <person name="Dussert S."/>
            <person name="Garsmeur O."/>
            <person name="Gayraud T."/>
            <person name="Guignon V."/>
            <person name="Jahn K."/>
            <person name="Jamilloux V."/>
            <person name="Joet T."/>
            <person name="Labadie K."/>
            <person name="Lan T."/>
            <person name="Leclercq J."/>
            <person name="Lepelley M."/>
            <person name="Leroy T."/>
            <person name="Li L.T."/>
            <person name="Librado P."/>
            <person name="Lopez L."/>
            <person name="Munoz A."/>
            <person name="Noel B."/>
            <person name="Pallavicini A."/>
            <person name="Perrotta G."/>
            <person name="Poncet V."/>
            <person name="Pot D."/>
            <person name="Priyono X."/>
            <person name="Rigoreau M."/>
            <person name="Rouard M."/>
            <person name="Rozas J."/>
            <person name="Tranchant-Dubreuil C."/>
            <person name="VanBuren R."/>
            <person name="Zhang Q."/>
            <person name="Andrade A.C."/>
            <person name="Argout X."/>
            <person name="Bertrand B."/>
            <person name="de Kochko A."/>
            <person name="Graziosi G."/>
            <person name="Henry R.J."/>
            <person name="Jayarama X."/>
            <person name="Ming R."/>
            <person name="Nagai C."/>
            <person name="Rounsley S."/>
            <person name="Sankoff D."/>
            <person name="Giuliano G."/>
            <person name="Albert V.A."/>
            <person name="Wincker P."/>
            <person name="Lashermes P."/>
        </authorList>
    </citation>
    <scope>NUCLEOTIDE SEQUENCE [LARGE SCALE GENOMIC DNA]</scope>
    <source>
        <strain evidence="7">cv. DH200-94</strain>
    </source>
</reference>